<dbReference type="EMBL" id="JBHSSL010000114">
    <property type="protein sequence ID" value="MFC6171628.1"/>
    <property type="molecule type" value="Genomic_DNA"/>
</dbReference>
<dbReference type="PANTHER" id="PTHR42892:SF1">
    <property type="entry name" value="GLUCOSAMINE-6-PHOSPHATE ISOMERASE"/>
    <property type="match status" value="1"/>
</dbReference>
<evidence type="ECO:0000313" key="2">
    <source>
        <dbReference type="Proteomes" id="UP001596289"/>
    </source>
</evidence>
<dbReference type="InterPro" id="IPR052960">
    <property type="entry name" value="GlcN6P_deaminase-like"/>
</dbReference>
<dbReference type="Gene3D" id="3.40.50.1360">
    <property type="match status" value="1"/>
</dbReference>
<organism evidence="1 2">
    <name type="scientific">Loigolactobacillus jiayinensis</name>
    <dbReference type="NCBI Taxonomy" id="2486016"/>
    <lineage>
        <taxon>Bacteria</taxon>
        <taxon>Bacillati</taxon>
        <taxon>Bacillota</taxon>
        <taxon>Bacilli</taxon>
        <taxon>Lactobacillales</taxon>
        <taxon>Lactobacillaceae</taxon>
        <taxon>Loigolactobacillus</taxon>
    </lineage>
</organism>
<dbReference type="PANTHER" id="PTHR42892">
    <property type="entry name" value="GLUCOSAMINE-6-PHOSPHATE DEAMINASE-LIKE PROTEIN BT_0258-RELATED"/>
    <property type="match status" value="1"/>
</dbReference>
<sequence>MKDYYTYTTTALQAQAKIPLNVLPDATAVFHHLATTMVDVISANNTNNAPTVMVVPVGPTGQYPDFVNMVNKKRINLANVWFLNMDEYLTSSDQWLPSTDPLSFRGFMQRAVYAKIDPALLMPPAQRLFPDPEQPTLLADTIANLGKLDLVIGGIGITGHIAFNEPEPTLSEQAFMALPTRPVTITEQTRATNAINDLHGAVELMPQRAITIGMQELRQAKKIRLGCFRDWHRGVVSRAICDQPTSAFPVTLLQQHNDIELAVPTAIAEYPLAGGDHNRHSN</sequence>
<protein>
    <submittedName>
        <fullName evidence="1">6-phosphogluconolactonase</fullName>
    </submittedName>
</protein>
<evidence type="ECO:0000313" key="1">
    <source>
        <dbReference type="EMBL" id="MFC6171628.1"/>
    </source>
</evidence>
<accession>A0ABW1RIV8</accession>
<proteinExistence type="predicted"/>
<comment type="caution">
    <text evidence="1">The sequence shown here is derived from an EMBL/GenBank/DDBJ whole genome shotgun (WGS) entry which is preliminary data.</text>
</comment>
<name>A0ABW1RIV8_9LACO</name>
<keyword evidence="2" id="KW-1185">Reference proteome</keyword>
<dbReference type="InterPro" id="IPR037171">
    <property type="entry name" value="NagB/RpiA_transferase-like"/>
</dbReference>
<reference evidence="2" key="1">
    <citation type="journal article" date="2019" name="Int. J. Syst. Evol. Microbiol.">
        <title>The Global Catalogue of Microorganisms (GCM) 10K type strain sequencing project: providing services to taxonomists for standard genome sequencing and annotation.</title>
        <authorList>
            <consortium name="The Broad Institute Genomics Platform"/>
            <consortium name="The Broad Institute Genome Sequencing Center for Infectious Disease"/>
            <person name="Wu L."/>
            <person name="Ma J."/>
        </authorList>
    </citation>
    <scope>NUCLEOTIDE SEQUENCE [LARGE SCALE GENOMIC DNA]</scope>
    <source>
        <strain evidence="2">CCM 8904</strain>
    </source>
</reference>
<gene>
    <name evidence="1" type="ORF">ACFQGP_13790</name>
</gene>
<dbReference type="Proteomes" id="UP001596289">
    <property type="component" value="Unassembled WGS sequence"/>
</dbReference>
<dbReference type="RefSeq" id="WP_125552732.1">
    <property type="nucleotide sequence ID" value="NZ_JBHSSL010000114.1"/>
</dbReference>
<dbReference type="SUPFAM" id="SSF100950">
    <property type="entry name" value="NagB/RpiA/CoA transferase-like"/>
    <property type="match status" value="1"/>
</dbReference>